<accession>A0ACB8GUX2</accession>
<organism evidence="1 2">
    <name type="scientific">Psilocybe cubensis</name>
    <name type="common">Psychedelic mushroom</name>
    <name type="synonym">Stropharia cubensis</name>
    <dbReference type="NCBI Taxonomy" id="181762"/>
    <lineage>
        <taxon>Eukaryota</taxon>
        <taxon>Fungi</taxon>
        <taxon>Dikarya</taxon>
        <taxon>Basidiomycota</taxon>
        <taxon>Agaricomycotina</taxon>
        <taxon>Agaricomycetes</taxon>
        <taxon>Agaricomycetidae</taxon>
        <taxon>Agaricales</taxon>
        <taxon>Agaricineae</taxon>
        <taxon>Strophariaceae</taxon>
        <taxon>Psilocybe</taxon>
    </lineage>
</organism>
<proteinExistence type="predicted"/>
<dbReference type="Proteomes" id="UP000664032">
    <property type="component" value="Unassembled WGS sequence"/>
</dbReference>
<sequence length="239" mass="26310">MHSALGVVDPGASAVGVPPPPRKGRTPQRICLLAMCGIHLGLLRYLSSSTLVGPYLQYFESMAARELFEFQARLCSLVICVDEPDNDDEWVNKTRRARCRRRISSDFLCALLILLLHIRNAGLPDSGPLAHLSEATAGSLSGIGHSTAYEEEAYYRLAMDYVFLADDGRSVQVVLTCASSTIRAVDGYGNPDTNPDPDLPPYTYTHPPLTVDPFNAAQEQNDYEIPWALRDVITDERIG</sequence>
<reference evidence="1" key="1">
    <citation type="submission" date="2021-10" db="EMBL/GenBank/DDBJ databases">
        <title>Psilocybe cubensis genome.</title>
        <authorList>
            <person name="Mckernan K.J."/>
            <person name="Crawford S."/>
            <person name="Trippe A."/>
            <person name="Kane L.T."/>
            <person name="Mclaughlin S."/>
        </authorList>
    </citation>
    <scope>NUCLEOTIDE SEQUENCE</scope>
    <source>
        <strain evidence="1">MGC-MH-2018</strain>
    </source>
</reference>
<protein>
    <submittedName>
        <fullName evidence="1">Uncharacterized protein</fullName>
    </submittedName>
</protein>
<keyword evidence="2" id="KW-1185">Reference proteome</keyword>
<dbReference type="EMBL" id="JAFIQS020000007">
    <property type="protein sequence ID" value="KAH9479021.1"/>
    <property type="molecule type" value="Genomic_DNA"/>
</dbReference>
<gene>
    <name evidence="1" type="ORF">JR316_0007595</name>
</gene>
<name>A0ACB8GUX2_PSICU</name>
<evidence type="ECO:0000313" key="1">
    <source>
        <dbReference type="EMBL" id="KAH9479021.1"/>
    </source>
</evidence>
<evidence type="ECO:0000313" key="2">
    <source>
        <dbReference type="Proteomes" id="UP000664032"/>
    </source>
</evidence>
<comment type="caution">
    <text evidence="1">The sequence shown here is derived from an EMBL/GenBank/DDBJ whole genome shotgun (WGS) entry which is preliminary data.</text>
</comment>